<dbReference type="InterPro" id="IPR003439">
    <property type="entry name" value="ABC_transporter-like_ATP-bd"/>
</dbReference>
<dbReference type="Pfam" id="PF00005">
    <property type="entry name" value="ABC_tran"/>
    <property type="match status" value="1"/>
</dbReference>
<dbReference type="GO" id="GO:0005524">
    <property type="term" value="F:ATP binding"/>
    <property type="evidence" value="ECO:0007669"/>
    <property type="project" value="UniProtKB-KW"/>
</dbReference>
<dbReference type="InterPro" id="IPR027417">
    <property type="entry name" value="P-loop_NTPase"/>
</dbReference>
<evidence type="ECO:0000259" key="3">
    <source>
        <dbReference type="PROSITE" id="PS50893"/>
    </source>
</evidence>
<keyword evidence="2 4" id="KW-0067">ATP-binding</keyword>
<keyword evidence="5" id="KW-1185">Reference proteome</keyword>
<name>A0A511V4F6_9BACI</name>
<evidence type="ECO:0000313" key="5">
    <source>
        <dbReference type="Proteomes" id="UP000321491"/>
    </source>
</evidence>
<dbReference type="OrthoDB" id="9804819at2"/>
<dbReference type="SMART" id="SM00382">
    <property type="entry name" value="AAA"/>
    <property type="match status" value="1"/>
</dbReference>
<dbReference type="SUPFAM" id="SSF52540">
    <property type="entry name" value="P-loop containing nucleoside triphosphate hydrolases"/>
    <property type="match status" value="1"/>
</dbReference>
<feature type="domain" description="ABC transporter" evidence="3">
    <location>
        <begin position="3"/>
        <end position="229"/>
    </location>
</feature>
<dbReference type="InterPro" id="IPR003593">
    <property type="entry name" value="AAA+_ATPase"/>
</dbReference>
<gene>
    <name evidence="4" type="primary">sagG</name>
    <name evidence="4" type="ORF">CQU01_23700</name>
</gene>
<evidence type="ECO:0000256" key="1">
    <source>
        <dbReference type="ARBA" id="ARBA00022741"/>
    </source>
</evidence>
<dbReference type="InterPro" id="IPR017871">
    <property type="entry name" value="ABC_transporter-like_CS"/>
</dbReference>
<dbReference type="PANTHER" id="PTHR43582">
    <property type="entry name" value="LINEARMYCIN RESISTANCE ATP-BINDING PROTEIN LNRL"/>
    <property type="match status" value="1"/>
</dbReference>
<dbReference type="PROSITE" id="PS00211">
    <property type="entry name" value="ABC_TRANSPORTER_1"/>
    <property type="match status" value="1"/>
</dbReference>
<protein>
    <submittedName>
        <fullName evidence="4">ABC transporter ATP-binding protein</fullName>
    </submittedName>
</protein>
<dbReference type="Proteomes" id="UP000321491">
    <property type="component" value="Unassembled WGS sequence"/>
</dbReference>
<reference evidence="4 5" key="1">
    <citation type="submission" date="2019-07" db="EMBL/GenBank/DDBJ databases">
        <title>Whole genome shotgun sequence of Cerasibacillus quisquiliarum NBRC 102429.</title>
        <authorList>
            <person name="Hosoyama A."/>
            <person name="Uohara A."/>
            <person name="Ohji S."/>
            <person name="Ichikawa N."/>
        </authorList>
    </citation>
    <scope>NUCLEOTIDE SEQUENCE [LARGE SCALE GENOMIC DNA]</scope>
    <source>
        <strain evidence="4 5">NBRC 102429</strain>
    </source>
</reference>
<keyword evidence="1" id="KW-0547">Nucleotide-binding</keyword>
<dbReference type="GO" id="GO:0016887">
    <property type="term" value="F:ATP hydrolysis activity"/>
    <property type="evidence" value="ECO:0007669"/>
    <property type="project" value="InterPro"/>
</dbReference>
<comment type="caution">
    <text evidence="4">The sequence shown here is derived from an EMBL/GenBank/DDBJ whole genome shotgun (WGS) entry which is preliminary data.</text>
</comment>
<proteinExistence type="predicted"/>
<evidence type="ECO:0000313" key="4">
    <source>
        <dbReference type="EMBL" id="GEN32132.1"/>
    </source>
</evidence>
<organism evidence="4 5">
    <name type="scientific">Cerasibacillus quisquiliarum</name>
    <dbReference type="NCBI Taxonomy" id="227865"/>
    <lineage>
        <taxon>Bacteria</taxon>
        <taxon>Bacillati</taxon>
        <taxon>Bacillota</taxon>
        <taxon>Bacilli</taxon>
        <taxon>Bacillales</taxon>
        <taxon>Bacillaceae</taxon>
        <taxon>Cerasibacillus</taxon>
    </lineage>
</organism>
<accession>A0A511V4F6</accession>
<dbReference type="Gene3D" id="3.40.50.300">
    <property type="entry name" value="P-loop containing nucleotide triphosphate hydrolases"/>
    <property type="match status" value="1"/>
</dbReference>
<dbReference type="AlphaFoldDB" id="A0A511V4F6"/>
<dbReference type="RefSeq" id="WP_146938496.1">
    <property type="nucleotide sequence ID" value="NZ_BJXW01000030.1"/>
</dbReference>
<sequence>MVLHINQVKKEYGNKEALKSVSLVIPKGACYGLVGPNGAGKSTLLKIIASIILDYEGKVRLINLSNQSLKQQIGYVPQEICLEQNLSAISNLYFFGKLYDLKGKELKSRAMEVLKEIGLIDRAKDKVKQFSGGMKRRLNIGCALMHRPNILIMDEPTVGIDPQSRRYIFEMIKQLQQQGCTIIYATHYMEEVEQLCDEVAFIDHGEIIEQGRVEALLQRYATPSVFVKGMKELPEQLITLGDITRHKDGYLITTNQLIAVMETILQHYQEESDKLLRLEIVRPRLEDVFITLTGSELRDGQRGHV</sequence>
<dbReference type="PROSITE" id="PS50893">
    <property type="entry name" value="ABC_TRANSPORTER_2"/>
    <property type="match status" value="1"/>
</dbReference>
<dbReference type="PANTHER" id="PTHR43582:SF2">
    <property type="entry name" value="LINEARMYCIN RESISTANCE ATP-BINDING PROTEIN LNRL"/>
    <property type="match status" value="1"/>
</dbReference>
<evidence type="ECO:0000256" key="2">
    <source>
        <dbReference type="ARBA" id="ARBA00022840"/>
    </source>
</evidence>
<dbReference type="EMBL" id="BJXW01000030">
    <property type="protein sequence ID" value="GEN32132.1"/>
    <property type="molecule type" value="Genomic_DNA"/>
</dbReference>